<feature type="compositionally biased region" description="Polar residues" evidence="6">
    <location>
        <begin position="724"/>
        <end position="733"/>
    </location>
</feature>
<evidence type="ECO:0000256" key="6">
    <source>
        <dbReference type="SAM" id="MobiDB-lite"/>
    </source>
</evidence>
<feature type="compositionally biased region" description="Low complexity" evidence="6">
    <location>
        <begin position="1183"/>
        <end position="1222"/>
    </location>
</feature>
<keyword evidence="4 7" id="KW-0472">Membrane</keyword>
<dbReference type="OrthoDB" id="201595at2759"/>
<evidence type="ECO:0000256" key="1">
    <source>
        <dbReference type="ARBA" id="ARBA00004370"/>
    </source>
</evidence>
<dbReference type="InParanoid" id="A0A6P6YCK6"/>
<feature type="compositionally biased region" description="Basic and acidic residues" evidence="6">
    <location>
        <begin position="923"/>
        <end position="934"/>
    </location>
</feature>
<feature type="region of interest" description="Disordered" evidence="6">
    <location>
        <begin position="472"/>
        <end position="562"/>
    </location>
</feature>
<feature type="compositionally biased region" description="Low complexity" evidence="6">
    <location>
        <begin position="483"/>
        <end position="495"/>
    </location>
</feature>
<feature type="compositionally biased region" description="Low complexity" evidence="6">
    <location>
        <begin position="1149"/>
        <end position="1164"/>
    </location>
</feature>
<feature type="compositionally biased region" description="Low complexity" evidence="6">
    <location>
        <begin position="870"/>
        <end position="910"/>
    </location>
</feature>
<evidence type="ECO:0000256" key="7">
    <source>
        <dbReference type="SAM" id="Phobius"/>
    </source>
</evidence>
<comment type="similarity">
    <text evidence="5">Belongs to the anion channel-forming bestrophin (TC 1.A.46) family. Calcium-sensitive chloride channel subfamily.</text>
</comment>
<feature type="region of interest" description="Disordered" evidence="6">
    <location>
        <begin position="724"/>
        <end position="757"/>
    </location>
</feature>
<evidence type="ECO:0000256" key="5">
    <source>
        <dbReference type="ARBA" id="ARBA00034769"/>
    </source>
</evidence>
<feature type="compositionally biased region" description="Basic and acidic residues" evidence="6">
    <location>
        <begin position="520"/>
        <end position="529"/>
    </location>
</feature>
<reference evidence="9" key="1">
    <citation type="submission" date="2025-08" db="UniProtKB">
        <authorList>
            <consortium name="RefSeq"/>
        </authorList>
    </citation>
    <scope>IDENTIFICATION</scope>
    <source>
        <strain evidence="9">Airmid</strain>
    </source>
</reference>
<evidence type="ECO:0000256" key="3">
    <source>
        <dbReference type="ARBA" id="ARBA00022989"/>
    </source>
</evidence>
<evidence type="ECO:0000256" key="4">
    <source>
        <dbReference type="ARBA" id="ARBA00023136"/>
    </source>
</evidence>
<protein>
    <submittedName>
        <fullName evidence="9">Probable serine/threonine-protein kinase DDB_G0282963</fullName>
    </submittedName>
</protein>
<dbReference type="OMA" id="AKSECRI"/>
<dbReference type="PANTHER" id="PTHR10736">
    <property type="entry name" value="BESTROPHIN"/>
    <property type="match status" value="1"/>
</dbReference>
<feature type="compositionally biased region" description="Polar residues" evidence="6">
    <location>
        <begin position="741"/>
        <end position="757"/>
    </location>
</feature>
<keyword evidence="3 7" id="KW-1133">Transmembrane helix</keyword>
<dbReference type="RefSeq" id="XP_027203072.1">
    <property type="nucleotide sequence ID" value="XM_027347271.1"/>
</dbReference>
<feature type="region of interest" description="Disordered" evidence="6">
    <location>
        <begin position="626"/>
        <end position="657"/>
    </location>
</feature>
<evidence type="ECO:0000313" key="8">
    <source>
        <dbReference type="Proteomes" id="UP000515146"/>
    </source>
</evidence>
<feature type="region of interest" description="Disordered" evidence="6">
    <location>
        <begin position="1176"/>
        <end position="1222"/>
    </location>
</feature>
<feature type="compositionally biased region" description="Polar residues" evidence="6">
    <location>
        <begin position="856"/>
        <end position="869"/>
    </location>
</feature>
<evidence type="ECO:0000313" key="9">
    <source>
        <dbReference type="RefSeq" id="XP_027203072.1"/>
    </source>
</evidence>
<dbReference type="GO" id="GO:0016020">
    <property type="term" value="C:membrane"/>
    <property type="evidence" value="ECO:0007669"/>
    <property type="project" value="UniProtKB-SubCell"/>
</dbReference>
<organism evidence="8 9">
    <name type="scientific">Dermatophagoides pteronyssinus</name>
    <name type="common">European house dust mite</name>
    <dbReference type="NCBI Taxonomy" id="6956"/>
    <lineage>
        <taxon>Eukaryota</taxon>
        <taxon>Metazoa</taxon>
        <taxon>Ecdysozoa</taxon>
        <taxon>Arthropoda</taxon>
        <taxon>Chelicerata</taxon>
        <taxon>Arachnida</taxon>
        <taxon>Acari</taxon>
        <taxon>Acariformes</taxon>
        <taxon>Sarcoptiformes</taxon>
        <taxon>Astigmata</taxon>
        <taxon>Psoroptidia</taxon>
        <taxon>Analgoidea</taxon>
        <taxon>Pyroglyphidae</taxon>
        <taxon>Dermatophagoidinae</taxon>
        <taxon>Dermatophagoides</taxon>
    </lineage>
</organism>
<comment type="subcellular location">
    <subcellularLocation>
        <location evidence="1">Membrane</location>
    </subcellularLocation>
</comment>
<dbReference type="GO" id="GO:0005254">
    <property type="term" value="F:chloride channel activity"/>
    <property type="evidence" value="ECO:0007669"/>
    <property type="project" value="InterPro"/>
</dbReference>
<dbReference type="Proteomes" id="UP000515146">
    <property type="component" value="Unplaced"/>
</dbReference>
<keyword evidence="9" id="KW-0808">Transferase</keyword>
<dbReference type="Pfam" id="PF01062">
    <property type="entry name" value="Bestrophin"/>
    <property type="match status" value="1"/>
</dbReference>
<dbReference type="GO" id="GO:0016301">
    <property type="term" value="F:kinase activity"/>
    <property type="evidence" value="ECO:0007669"/>
    <property type="project" value="UniProtKB-KW"/>
</dbReference>
<proteinExistence type="inferred from homology"/>
<keyword evidence="9" id="KW-0418">Kinase</keyword>
<keyword evidence="8" id="KW-1185">Reference proteome</keyword>
<feature type="transmembrane region" description="Helical" evidence="7">
    <location>
        <begin position="31"/>
        <end position="53"/>
    </location>
</feature>
<feature type="region of interest" description="Disordered" evidence="6">
    <location>
        <begin position="856"/>
        <end position="982"/>
    </location>
</feature>
<dbReference type="InterPro" id="IPR000615">
    <property type="entry name" value="Bestrophin"/>
</dbReference>
<gene>
    <name evidence="9" type="primary">LOC113796970</name>
</gene>
<name>A0A6P6YCK6_DERPT</name>
<feature type="compositionally biased region" description="Polar residues" evidence="6">
    <location>
        <begin position="1018"/>
        <end position="1027"/>
    </location>
</feature>
<feature type="compositionally biased region" description="Polar residues" evidence="6">
    <location>
        <begin position="1118"/>
        <end position="1148"/>
    </location>
</feature>
<sequence length="1222" mass="138318">MTVSYQYDVASSSTGGFFRLLWRWRGSIWKLLYKELLLFVAVYMCIAFTYDFLMTDYYKKYYEHIVIFCSAFVEVIPLSFILGFYVSFTATRWWQQYTAIPWPDKLMNIIALYIPGNDVTSRVLRRTLMRYLNLTLVLVLRSISIPVKRRFPTKEHLVEAGFMSRPELEIYQSVPSHEFNTFWIPCTWFVNLLREAKSECRITDSGGIKLIMEEFNEFRSKCGLLWSYDWVSIPLVYTQVVTLSTQAFFLASLLGRQHINSAKPHVYGEYYIPIFTMLQFILYMGLLKLGEQLINPFGDDDEDFELNWIIDRHLKVSFLGVDILNSDPPPLIKDNYFDETDIKLPYTEAAVAHKVKTYRGSVAAFHVPTDKHGLVIPEFEDENDVDSDDDPSTIQSNRDAVARNNSWSLFSPRKRKLSSSLDSFNSELMVETGGLSEESELPELVQTNSSWPTFLQSEQQRHQQTTIIDNKEIRPTTTMKRNTSSVTSLSSKLSVWPMQSTSRHQEQRKANEDTQGIRWSENEGHKNQEEFNNDVGDNKNSKQQQQQSVDTEQQPALYKQSSLCSTTSDSSIAIAMGDTTYQWPNQNIADKIYRPCRKLPLQVFSKEMANAPISVFNQILESNLRRQSKNSSLSSLGSTTTTKAGDQISIRTSFRPVNRPMIKSSRHVDPKLRIRPFRSKVTFSDDTKNNDDNTLQVRNAGRGFHQYHGDSSSESNSSLMRFQQDMAQQPSQHSKLRSKHTSSTVIQDSKSKTFSIQKSLQDSGTFFEKRKRRQSMDPTIYHQRDKTILLQDPEINQDNWLHYQSLPNIQEEDQQIVGLLTLHDTNPSSTIPTASDSLAIGVQTIPLPDIRCQRLSPTTQQQKQSDNIPSSSTSSSMTVKQASDALLLSPATSSSSSKTIPEKPTTTSSSWNSARKKSIKRQKSQEIPDEDLKLRLSSSQQTPVNKMIIIKQSSSESQGSSSNSSSNKGITMMPPPPGILKKRNETIPIKQQASTESDTGSYHTVRSLIMNPSSSIDSFTSAVSDPLNNNNNNSNGSSSNGQNDSTTVTINLDDDNQQQQQQFKSSTSLLMENRLQHSYHSTIESSLVPKIIFSQSTPSVTSQSSDDQNSPKWDSERYSQFSESMETVVIQQQQQHNTITDPNQTLRIQKNNNNKQTSTTNNNLSSTIEDDLMAKSNHKSVPSSSIVFDSAASSSSSSSLSSNPLESSLPTQQSSSLTIRKC</sequence>
<feature type="transmembrane region" description="Helical" evidence="7">
    <location>
        <begin position="65"/>
        <end position="86"/>
    </location>
</feature>
<dbReference type="KEGG" id="dpte:113796970"/>
<dbReference type="InterPro" id="IPR021134">
    <property type="entry name" value="Bestrophin-like"/>
</dbReference>
<feature type="compositionally biased region" description="Low complexity" evidence="6">
    <location>
        <begin position="1028"/>
        <end position="1041"/>
    </location>
</feature>
<feature type="region of interest" description="Disordered" evidence="6">
    <location>
        <begin position="1096"/>
        <end position="1164"/>
    </location>
</feature>
<dbReference type="AlphaFoldDB" id="A0A6P6YCK6"/>
<accession>A0A6P6YCK6</accession>
<feature type="compositionally biased region" description="Low complexity" evidence="6">
    <location>
        <begin position="948"/>
        <end position="970"/>
    </location>
</feature>
<feature type="compositionally biased region" description="Basic and acidic residues" evidence="6">
    <location>
        <begin position="503"/>
        <end position="512"/>
    </location>
</feature>
<dbReference type="PANTHER" id="PTHR10736:SF0">
    <property type="entry name" value="BESTROPHIN HOMOLOG"/>
    <property type="match status" value="1"/>
</dbReference>
<feature type="compositionally biased region" description="Low complexity" evidence="6">
    <location>
        <begin position="1096"/>
        <end position="1108"/>
    </location>
</feature>
<feature type="region of interest" description="Disordered" evidence="6">
    <location>
        <begin position="1018"/>
        <end position="1049"/>
    </location>
</feature>
<feature type="compositionally biased region" description="Low complexity" evidence="6">
    <location>
        <begin position="629"/>
        <end position="643"/>
    </location>
</feature>
<feature type="transmembrane region" description="Helical" evidence="7">
    <location>
        <begin position="267"/>
        <end position="286"/>
    </location>
</feature>
<evidence type="ECO:0000256" key="2">
    <source>
        <dbReference type="ARBA" id="ARBA00022692"/>
    </source>
</evidence>
<keyword evidence="2 7" id="KW-0812">Transmembrane</keyword>